<evidence type="ECO:0000256" key="5">
    <source>
        <dbReference type="ARBA" id="ARBA00022692"/>
    </source>
</evidence>
<evidence type="ECO:0000256" key="3">
    <source>
        <dbReference type="ARBA" id="ARBA00022448"/>
    </source>
</evidence>
<name>A0A9X4S6S8_9BURK</name>
<dbReference type="AlphaFoldDB" id="A0A9X4S6S8"/>
<dbReference type="InterPro" id="IPR003423">
    <property type="entry name" value="OMP_efflux"/>
</dbReference>
<comment type="subcellular location">
    <subcellularLocation>
        <location evidence="1">Cell outer membrane</location>
    </subcellularLocation>
</comment>
<comment type="similarity">
    <text evidence="2">Belongs to the outer membrane factor (OMF) (TC 1.B.17) family.</text>
</comment>
<dbReference type="Pfam" id="PF02321">
    <property type="entry name" value="OEP"/>
    <property type="match status" value="2"/>
</dbReference>
<dbReference type="GO" id="GO:0015288">
    <property type="term" value="F:porin activity"/>
    <property type="evidence" value="ECO:0007669"/>
    <property type="project" value="TreeGrafter"/>
</dbReference>
<sequence length="446" mass="48646">MSTLYAAARDNDATFRAARHALDAARQRAPQARGALLPQLSYSASRQEQKGPLFFAEEDPVDKDVESRSRTLQLTQGIVRPEQWMALRQANAVEAQAEAQFQSAQQALILRVVQAYLDAWVASESLRVSAVQLNAVQAQQGLAQRNFEVGATTVTDVYEAQAKYDLTLAQSIGARNDLATRLAELERMLGFQPERLHGIADDAPLPGAQLDPMALWLERARASQPDAQVAQAAVAVAQADHARSMAGFLPTLDLTFKKGTDRSSGSMTSPTDVAYRTRSTQAALTLNWPLFEGGQSYYRVREGAYQMAKADAELDAAQRQATTAVRQAYAGIRSGHAQLKALASGLLSSKKALDASKVGYRIGTRINIDVLNAENQYFSAQRDLAKARADTVMQWVKLKAAAGELNDDSVQQVNAWLDKDGQPVGADVLQTLDESPMDMEPRRNTP</sequence>
<protein>
    <submittedName>
        <fullName evidence="8">Type I secretion outer membrane protein TolC</fullName>
    </submittedName>
</protein>
<evidence type="ECO:0000256" key="2">
    <source>
        <dbReference type="ARBA" id="ARBA00007613"/>
    </source>
</evidence>
<dbReference type="NCBIfam" id="TIGR01844">
    <property type="entry name" value="type_I_sec_TolC"/>
    <property type="match status" value="1"/>
</dbReference>
<dbReference type="GO" id="GO:1990281">
    <property type="term" value="C:efflux pump complex"/>
    <property type="evidence" value="ECO:0007669"/>
    <property type="project" value="TreeGrafter"/>
</dbReference>
<keyword evidence="7" id="KW-0998">Cell outer membrane</keyword>
<gene>
    <name evidence="8" type="ORF">H010_02872</name>
</gene>
<evidence type="ECO:0000256" key="4">
    <source>
        <dbReference type="ARBA" id="ARBA00022452"/>
    </source>
</evidence>
<keyword evidence="6" id="KW-0472">Membrane</keyword>
<dbReference type="InterPro" id="IPR051906">
    <property type="entry name" value="TolC-like"/>
</dbReference>
<evidence type="ECO:0000313" key="8">
    <source>
        <dbReference type="EMBL" id="MDG5974177.1"/>
    </source>
</evidence>
<reference evidence="8" key="1">
    <citation type="submission" date="2013-01" db="EMBL/GenBank/DDBJ databases">
        <title>Genome draft of Hydrogenophaga taeniospiralis 2K1.</title>
        <authorList>
            <person name="Gomila M."/>
            <person name="Lalucat J."/>
        </authorList>
    </citation>
    <scope>NUCLEOTIDE SEQUENCE</scope>
    <source>
        <strain evidence="8">CCUG 15921</strain>
    </source>
</reference>
<evidence type="ECO:0000256" key="6">
    <source>
        <dbReference type="ARBA" id="ARBA00023136"/>
    </source>
</evidence>
<dbReference type="RefSeq" id="WP_068170398.1">
    <property type="nucleotide sequence ID" value="NZ_AOGK01000002.1"/>
</dbReference>
<dbReference type="Proteomes" id="UP001152876">
    <property type="component" value="Unassembled WGS sequence"/>
</dbReference>
<keyword evidence="4" id="KW-1134">Transmembrane beta strand</keyword>
<dbReference type="GO" id="GO:0009279">
    <property type="term" value="C:cell outer membrane"/>
    <property type="evidence" value="ECO:0007669"/>
    <property type="project" value="UniProtKB-SubCell"/>
</dbReference>
<evidence type="ECO:0000256" key="7">
    <source>
        <dbReference type="ARBA" id="ARBA00023237"/>
    </source>
</evidence>
<comment type="caution">
    <text evidence="8">The sequence shown here is derived from an EMBL/GenBank/DDBJ whole genome shotgun (WGS) entry which is preliminary data.</text>
</comment>
<accession>A0A9X4S6S8</accession>
<dbReference type="SUPFAM" id="SSF56954">
    <property type="entry name" value="Outer membrane efflux proteins (OEP)"/>
    <property type="match status" value="1"/>
</dbReference>
<proteinExistence type="inferred from homology"/>
<evidence type="ECO:0000313" key="9">
    <source>
        <dbReference type="Proteomes" id="UP001152876"/>
    </source>
</evidence>
<dbReference type="PANTHER" id="PTHR30026:SF20">
    <property type="entry name" value="OUTER MEMBRANE PROTEIN TOLC"/>
    <property type="match status" value="1"/>
</dbReference>
<dbReference type="InterPro" id="IPR010130">
    <property type="entry name" value="T1SS_OMP_TolC"/>
</dbReference>
<dbReference type="PANTHER" id="PTHR30026">
    <property type="entry name" value="OUTER MEMBRANE PROTEIN TOLC"/>
    <property type="match status" value="1"/>
</dbReference>
<evidence type="ECO:0000256" key="1">
    <source>
        <dbReference type="ARBA" id="ARBA00004442"/>
    </source>
</evidence>
<dbReference type="EMBL" id="AOGK01000002">
    <property type="protein sequence ID" value="MDG5974177.1"/>
    <property type="molecule type" value="Genomic_DNA"/>
</dbReference>
<dbReference type="GO" id="GO:0015562">
    <property type="term" value="F:efflux transmembrane transporter activity"/>
    <property type="evidence" value="ECO:0007669"/>
    <property type="project" value="InterPro"/>
</dbReference>
<organism evidence="8 9">
    <name type="scientific">Hydrogenophaga taeniospiralis CCUG 15921</name>
    <dbReference type="NCBI Taxonomy" id="1281780"/>
    <lineage>
        <taxon>Bacteria</taxon>
        <taxon>Pseudomonadati</taxon>
        <taxon>Pseudomonadota</taxon>
        <taxon>Betaproteobacteria</taxon>
        <taxon>Burkholderiales</taxon>
        <taxon>Comamonadaceae</taxon>
        <taxon>Hydrogenophaga</taxon>
    </lineage>
</organism>
<keyword evidence="3" id="KW-0813">Transport</keyword>
<keyword evidence="5" id="KW-0812">Transmembrane</keyword>
<dbReference type="Gene3D" id="1.20.1600.10">
    <property type="entry name" value="Outer membrane efflux proteins (OEP)"/>
    <property type="match status" value="1"/>
</dbReference>
<keyword evidence="9" id="KW-1185">Reference proteome</keyword>